<proteinExistence type="predicted"/>
<name>W7XK03_TETTS</name>
<dbReference type="EMBL" id="GG662830">
    <property type="protein sequence ID" value="EWS76101.1"/>
    <property type="molecule type" value="Genomic_DNA"/>
</dbReference>
<evidence type="ECO:0000313" key="2">
    <source>
        <dbReference type="Proteomes" id="UP000009168"/>
    </source>
</evidence>
<dbReference type="AlphaFoldDB" id="W7XK03"/>
<organism evidence="1 2">
    <name type="scientific">Tetrahymena thermophila (strain SB210)</name>
    <dbReference type="NCBI Taxonomy" id="312017"/>
    <lineage>
        <taxon>Eukaryota</taxon>
        <taxon>Sar</taxon>
        <taxon>Alveolata</taxon>
        <taxon>Ciliophora</taxon>
        <taxon>Intramacronucleata</taxon>
        <taxon>Oligohymenophorea</taxon>
        <taxon>Hymenostomatida</taxon>
        <taxon>Tetrahymenina</taxon>
        <taxon>Tetrahymenidae</taxon>
        <taxon>Tetrahymena</taxon>
    </lineage>
</organism>
<dbReference type="KEGG" id="tet:TTHERM_000259659"/>
<gene>
    <name evidence="1" type="ORF">TTHERM_000259659</name>
</gene>
<sequence length="913" mass="112491">MLIQFKIKILILEQQFILLKQLHLQLSYWLQDRHFSKYFLHYLMQFLCEPNHRLNMMRVSKYGPKMYNQNMLLYLNHKRNLSSLERMGMSMNLQQLKYSLHMQKLHQKRNQSNQKQQNSHKNHCLLLNSLHKYLYYHIQMHCRKAHFYSNNKESAALLLSLLKEEYKQLSNQRIIHQFDHIQNFSIHLHLNIHTDYQQHKNNLCSYLIHYIYNHYMFYSHRFYLSKCLLFVLSNQHKYFQYCQIKMFDNQIPKNTYKKLFECQLLNNQHKNYSSNHIRMSCIHSSCYQRNQNSRAMNNLRRFSQQNRSYKYHKQQVSHMYKQSLQLQYSQHSYLQINCTQNFSNLQLQNQNTYCCWILSNLCKHCIHYICNQHKQLNQYTSMFLMIFKLLSSLHSFQKLDYKHKKSNQDTVNLNNYMNHPDFMWKVNNRHIYFHQIKRLNKQQQNYLHTIHLFKENNLHIKKFHHINNYYNSKQFVKICMSLNIIMHNLHIFLIGNHKQSLHILQHLNFNRNQHLQQCNQHKLKQLLCKQTWYNFFSQNKHISVKQHQLKCSQRRCLFHHKQKLSSLKRLRRCKSQHHLRCQLGNNQRIQSQLHCIQNFDSLQLLSLYNLYQSKQNNQHIYLLKDYTQMMHRKIQQHLGIFKCWYLHQYSQRRLTIWMNKNKMSNRRQRHQRKQNLQPKNNQHTYQLNYYNDKMNKQHKHYSRNYQQCIMCNLCSYQWFYQKESLSKQDSWNSYKNFLMNSPQSNQYKCQKQNRIQNLSKHLMLNQCMQYLLQVSNFYKMLLTSYTYRTLHKQALLQNQHKFLHLLWNNPCKKRLHHKKSSSSLEQNCWNIQFHFVLLMLMSSLHTNQRMESTYRINILLMQDICNQLLQLVSNFYRWKILYRIQNLCKQGQCYLGMLSLVLTSNLRISLNLS</sequence>
<dbReference type="GeneID" id="24438075"/>
<protein>
    <submittedName>
        <fullName evidence="1">Uncharacterized protein</fullName>
    </submittedName>
</protein>
<dbReference type="RefSeq" id="XP_012651341.1">
    <property type="nucleotide sequence ID" value="XM_012795887.1"/>
</dbReference>
<accession>W7XK03</accession>
<dbReference type="Proteomes" id="UP000009168">
    <property type="component" value="Unassembled WGS sequence"/>
</dbReference>
<keyword evidence="2" id="KW-1185">Reference proteome</keyword>
<reference evidence="2" key="1">
    <citation type="journal article" date="2006" name="PLoS Biol.">
        <title>Macronuclear genome sequence of the ciliate Tetrahymena thermophila, a model eukaryote.</title>
        <authorList>
            <person name="Eisen J.A."/>
            <person name="Coyne R.S."/>
            <person name="Wu M."/>
            <person name="Wu D."/>
            <person name="Thiagarajan M."/>
            <person name="Wortman J.R."/>
            <person name="Badger J.H."/>
            <person name="Ren Q."/>
            <person name="Amedeo P."/>
            <person name="Jones K.M."/>
            <person name="Tallon L.J."/>
            <person name="Delcher A.L."/>
            <person name="Salzberg S.L."/>
            <person name="Silva J.C."/>
            <person name="Haas B.J."/>
            <person name="Majoros W.H."/>
            <person name="Farzad M."/>
            <person name="Carlton J.M."/>
            <person name="Smith R.K. Jr."/>
            <person name="Garg J."/>
            <person name="Pearlman R.E."/>
            <person name="Karrer K.M."/>
            <person name="Sun L."/>
            <person name="Manning G."/>
            <person name="Elde N.C."/>
            <person name="Turkewitz A.P."/>
            <person name="Asai D.J."/>
            <person name="Wilkes D.E."/>
            <person name="Wang Y."/>
            <person name="Cai H."/>
            <person name="Collins K."/>
            <person name="Stewart B.A."/>
            <person name="Lee S.R."/>
            <person name="Wilamowska K."/>
            <person name="Weinberg Z."/>
            <person name="Ruzzo W.L."/>
            <person name="Wloga D."/>
            <person name="Gaertig J."/>
            <person name="Frankel J."/>
            <person name="Tsao C.-C."/>
            <person name="Gorovsky M.A."/>
            <person name="Keeling P.J."/>
            <person name="Waller R.F."/>
            <person name="Patron N.J."/>
            <person name="Cherry J.M."/>
            <person name="Stover N.A."/>
            <person name="Krieger C.J."/>
            <person name="del Toro C."/>
            <person name="Ryder H.F."/>
            <person name="Williamson S.C."/>
            <person name="Barbeau R.A."/>
            <person name="Hamilton E.P."/>
            <person name="Orias E."/>
        </authorList>
    </citation>
    <scope>NUCLEOTIDE SEQUENCE [LARGE SCALE GENOMIC DNA]</scope>
    <source>
        <strain evidence="2">SB210</strain>
    </source>
</reference>
<evidence type="ECO:0000313" key="1">
    <source>
        <dbReference type="EMBL" id="EWS76101.1"/>
    </source>
</evidence>
<dbReference type="InParanoid" id="W7XK03"/>